<accession>A0AC34Q6P8</accession>
<reference evidence="2" key="1">
    <citation type="submission" date="2022-11" db="UniProtKB">
        <authorList>
            <consortium name="WormBaseParasite"/>
        </authorList>
    </citation>
    <scope>IDENTIFICATION</scope>
</reference>
<sequence length="319" mass="37991">MENEELDISSHLLDETSQSSSVEDVDTDNSSWKLLKKDEAINTFDCNDYNMKEIDLTIRETQNNESNSKDDFKPELIFININDIKYCSNLLQFNRFSDCEYVCKRVGIQQQRKFLLKEMESEAAPLYVKKCNKHYVILTNIEICIGFKMFQKDIKDDKNKKKYNFLKEIPCYLVENDANDLDVIKRFFEKSSKMLPQRNGSALTIGELMKCCAIIEEKQNIEVEEKFFKNYYQLVRGKGPFKRRTPPMLTLFEFYKKNHALGNDFHRIPMTIYEQVAKFVYEYNDKAVELLKCNKLAELFYKKKRKNINRQRNKRLLFE</sequence>
<proteinExistence type="predicted"/>
<name>A0AC34Q6P8_9BILA</name>
<dbReference type="Proteomes" id="UP000887576">
    <property type="component" value="Unplaced"/>
</dbReference>
<protein>
    <submittedName>
        <fullName evidence="2">Uncharacterized protein</fullName>
    </submittedName>
</protein>
<organism evidence="1 2">
    <name type="scientific">Panagrolaimus sp. JU765</name>
    <dbReference type="NCBI Taxonomy" id="591449"/>
    <lineage>
        <taxon>Eukaryota</taxon>
        <taxon>Metazoa</taxon>
        <taxon>Ecdysozoa</taxon>
        <taxon>Nematoda</taxon>
        <taxon>Chromadorea</taxon>
        <taxon>Rhabditida</taxon>
        <taxon>Tylenchina</taxon>
        <taxon>Panagrolaimomorpha</taxon>
        <taxon>Panagrolaimoidea</taxon>
        <taxon>Panagrolaimidae</taxon>
        <taxon>Panagrolaimus</taxon>
    </lineage>
</organism>
<evidence type="ECO:0000313" key="1">
    <source>
        <dbReference type="Proteomes" id="UP000887576"/>
    </source>
</evidence>
<evidence type="ECO:0000313" key="2">
    <source>
        <dbReference type="WBParaSite" id="JU765_v2.g13547.t1"/>
    </source>
</evidence>
<dbReference type="WBParaSite" id="JU765_v2.g13547.t1">
    <property type="protein sequence ID" value="JU765_v2.g13547.t1"/>
    <property type="gene ID" value="JU765_v2.g13547"/>
</dbReference>